<dbReference type="InterPro" id="IPR004626">
    <property type="entry name" value="RarD"/>
</dbReference>
<evidence type="ECO:0000256" key="6">
    <source>
        <dbReference type="ARBA" id="ARBA00022989"/>
    </source>
</evidence>
<dbReference type="SUPFAM" id="SSF103481">
    <property type="entry name" value="Multidrug resistance efflux transporter EmrE"/>
    <property type="match status" value="2"/>
</dbReference>
<evidence type="ECO:0000313" key="11">
    <source>
        <dbReference type="Proteomes" id="UP000429595"/>
    </source>
</evidence>
<evidence type="ECO:0000313" key="10">
    <source>
        <dbReference type="EMBL" id="KAB7704394.1"/>
    </source>
</evidence>
<name>A0A6I1FGA1_9BACI</name>
<dbReference type="AlphaFoldDB" id="A0A6I1FGA1"/>
<evidence type="ECO:0000256" key="1">
    <source>
        <dbReference type="ARBA" id="ARBA00004651"/>
    </source>
</evidence>
<comment type="subcellular location">
    <subcellularLocation>
        <location evidence="1">Cell membrane</location>
        <topology evidence="1">Multi-pass membrane protein</topology>
    </subcellularLocation>
</comment>
<dbReference type="GO" id="GO:0005886">
    <property type="term" value="C:plasma membrane"/>
    <property type="evidence" value="ECO:0007669"/>
    <property type="project" value="UniProtKB-SubCell"/>
</dbReference>
<feature type="transmembrane region" description="Helical" evidence="8">
    <location>
        <begin position="41"/>
        <end position="59"/>
    </location>
</feature>
<feature type="transmembrane region" description="Helical" evidence="8">
    <location>
        <begin position="276"/>
        <end position="295"/>
    </location>
</feature>
<dbReference type="PANTHER" id="PTHR22911:SF137">
    <property type="entry name" value="SOLUTE CARRIER FAMILY 35 MEMBER G2-RELATED"/>
    <property type="match status" value="1"/>
</dbReference>
<evidence type="ECO:0000256" key="5">
    <source>
        <dbReference type="ARBA" id="ARBA00022692"/>
    </source>
</evidence>
<feature type="transmembrane region" description="Helical" evidence="8">
    <location>
        <begin position="247"/>
        <end position="264"/>
    </location>
</feature>
<sequence>MQNKPSEKKFGVLAGMGAYLIWGCLPLYWKLAGDVPDIEILAYRIIWSFVFMIILIISFGKRKEVISEIREVLHKPKTTIAVTMATILITINWFIFIFAVNSNNVLAASLGYYINPMVNVLFATLFLKEKLNNGEVLAVVTATTGVIILAWSHGAVPWAAISMAVTFSLYGLIKKVIHVNTWTGLTLETMLITPLALIYLLFFAAHDLMSYNLNINLVLIGTGVATAIPLLLFAVSTKRIPYTMLGFLQYIAPTIMLVIAVLVFNETFNNTQLVSFIFIWTALIIFTVSNIFLPAKVKKTVRIK</sequence>
<dbReference type="RefSeq" id="WP_152154361.1">
    <property type="nucleotide sequence ID" value="NZ_WEIO01000014.1"/>
</dbReference>
<proteinExistence type="inferred from homology"/>
<evidence type="ECO:0000256" key="7">
    <source>
        <dbReference type="ARBA" id="ARBA00023136"/>
    </source>
</evidence>
<comment type="caution">
    <text evidence="10">The sequence shown here is derived from an EMBL/GenBank/DDBJ whole genome shotgun (WGS) entry which is preliminary data.</text>
</comment>
<dbReference type="InterPro" id="IPR037185">
    <property type="entry name" value="EmrE-like"/>
</dbReference>
<comment type="similarity">
    <text evidence="2">Belongs to the EamA transporter family.</text>
</comment>
<feature type="transmembrane region" description="Helical" evidence="8">
    <location>
        <begin position="134"/>
        <end position="151"/>
    </location>
</feature>
<dbReference type="EMBL" id="WEIO01000014">
    <property type="protein sequence ID" value="KAB7704394.1"/>
    <property type="molecule type" value="Genomic_DNA"/>
</dbReference>
<dbReference type="PANTHER" id="PTHR22911">
    <property type="entry name" value="ACYL-MALONYL CONDENSING ENZYME-RELATED"/>
    <property type="match status" value="1"/>
</dbReference>
<protein>
    <submittedName>
        <fullName evidence="10">EamA family transporter RarD</fullName>
    </submittedName>
</protein>
<feature type="transmembrane region" description="Helical" evidence="8">
    <location>
        <begin position="80"/>
        <end position="100"/>
    </location>
</feature>
<evidence type="ECO:0000259" key="9">
    <source>
        <dbReference type="Pfam" id="PF00892"/>
    </source>
</evidence>
<dbReference type="Proteomes" id="UP000429595">
    <property type="component" value="Unassembled WGS sequence"/>
</dbReference>
<dbReference type="Pfam" id="PF00892">
    <property type="entry name" value="EamA"/>
    <property type="match status" value="1"/>
</dbReference>
<dbReference type="NCBIfam" id="TIGR00688">
    <property type="entry name" value="rarD"/>
    <property type="match status" value="1"/>
</dbReference>
<evidence type="ECO:0000256" key="4">
    <source>
        <dbReference type="ARBA" id="ARBA00022475"/>
    </source>
</evidence>
<feature type="domain" description="EamA" evidence="9">
    <location>
        <begin position="10"/>
        <end position="150"/>
    </location>
</feature>
<keyword evidence="4" id="KW-1003">Cell membrane</keyword>
<keyword evidence="3" id="KW-0813">Transport</keyword>
<accession>A0A6I1FGA1</accession>
<keyword evidence="6 8" id="KW-1133">Transmembrane helix</keyword>
<feature type="transmembrane region" description="Helical" evidence="8">
    <location>
        <begin position="217"/>
        <end position="235"/>
    </location>
</feature>
<keyword evidence="11" id="KW-1185">Reference proteome</keyword>
<evidence type="ECO:0000256" key="3">
    <source>
        <dbReference type="ARBA" id="ARBA00022448"/>
    </source>
</evidence>
<keyword evidence="7 8" id="KW-0472">Membrane</keyword>
<organism evidence="10 11">
    <name type="scientific">Bacillus aerolatus</name>
    <dbReference type="NCBI Taxonomy" id="2653354"/>
    <lineage>
        <taxon>Bacteria</taxon>
        <taxon>Bacillati</taxon>
        <taxon>Bacillota</taxon>
        <taxon>Bacilli</taxon>
        <taxon>Bacillales</taxon>
        <taxon>Bacillaceae</taxon>
        <taxon>Bacillus</taxon>
    </lineage>
</organism>
<keyword evidence="5 8" id="KW-0812">Transmembrane</keyword>
<reference evidence="10 11" key="1">
    <citation type="submission" date="2019-10" db="EMBL/GenBank/DDBJ databases">
        <title>Bacillus aerolatum sp. nov., isolated from bioaerosol of sport playgrounds.</title>
        <authorList>
            <person name="Chen P."/>
            <person name="Zhang G."/>
        </authorList>
    </citation>
    <scope>NUCLEOTIDE SEQUENCE [LARGE SCALE GENOMIC DNA]</scope>
    <source>
        <strain evidence="10 11">CX253</strain>
    </source>
</reference>
<evidence type="ECO:0000256" key="2">
    <source>
        <dbReference type="ARBA" id="ARBA00007362"/>
    </source>
</evidence>
<feature type="transmembrane region" description="Helical" evidence="8">
    <location>
        <begin position="185"/>
        <end position="205"/>
    </location>
</feature>
<gene>
    <name evidence="10" type="primary">rarD</name>
    <name evidence="10" type="ORF">F9802_17750</name>
</gene>
<evidence type="ECO:0000256" key="8">
    <source>
        <dbReference type="SAM" id="Phobius"/>
    </source>
</evidence>
<feature type="transmembrane region" description="Helical" evidence="8">
    <location>
        <begin position="106"/>
        <end position="127"/>
    </location>
</feature>
<feature type="transmembrane region" description="Helical" evidence="8">
    <location>
        <begin position="157"/>
        <end position="173"/>
    </location>
</feature>
<dbReference type="InterPro" id="IPR000620">
    <property type="entry name" value="EamA_dom"/>
</dbReference>
<feature type="transmembrane region" description="Helical" evidence="8">
    <location>
        <begin position="12"/>
        <end position="29"/>
    </location>
</feature>